<name>A0A917D709_9BACL</name>
<evidence type="ECO:0008006" key="4">
    <source>
        <dbReference type="Google" id="ProtNLM"/>
    </source>
</evidence>
<keyword evidence="3" id="KW-1185">Reference proteome</keyword>
<gene>
    <name evidence="2" type="ORF">GCM10010916_32680</name>
</gene>
<evidence type="ECO:0000256" key="1">
    <source>
        <dbReference type="SAM" id="MobiDB-lite"/>
    </source>
</evidence>
<reference evidence="2" key="2">
    <citation type="submission" date="2020-09" db="EMBL/GenBank/DDBJ databases">
        <authorList>
            <person name="Sun Q."/>
            <person name="Zhou Y."/>
        </authorList>
    </citation>
    <scope>NUCLEOTIDE SEQUENCE</scope>
    <source>
        <strain evidence="2">CGMCC 1.12987</strain>
    </source>
</reference>
<feature type="region of interest" description="Disordered" evidence="1">
    <location>
        <begin position="1"/>
        <end position="79"/>
    </location>
</feature>
<sequence>MQPSGGPNQDKPATLKDLLNPEILNKLKEQSEQLKTDEAKRKEEERKQAEHARKAEEKRLEQDFSHLLENSKMDWRKFK</sequence>
<dbReference type="InterPro" id="IPR024980">
    <property type="entry name" value="DUF3886"/>
</dbReference>
<protein>
    <recommendedName>
        <fullName evidence="4">DUF3886 domain-containing protein</fullName>
    </recommendedName>
</protein>
<reference evidence="2" key="1">
    <citation type="journal article" date="2014" name="Int. J. Syst. Evol. Microbiol.">
        <title>Complete genome sequence of Corynebacterium casei LMG S-19264T (=DSM 44701T), isolated from a smear-ripened cheese.</title>
        <authorList>
            <consortium name="US DOE Joint Genome Institute (JGI-PGF)"/>
            <person name="Walter F."/>
            <person name="Albersmeier A."/>
            <person name="Kalinowski J."/>
            <person name="Ruckert C."/>
        </authorList>
    </citation>
    <scope>NUCLEOTIDE SEQUENCE</scope>
    <source>
        <strain evidence="2">CGMCC 1.12987</strain>
    </source>
</reference>
<dbReference type="AlphaFoldDB" id="A0A917D709"/>
<accession>A0A917D709</accession>
<dbReference type="EMBL" id="BMGR01000011">
    <property type="protein sequence ID" value="GGG13223.1"/>
    <property type="molecule type" value="Genomic_DNA"/>
</dbReference>
<proteinExistence type="predicted"/>
<evidence type="ECO:0000313" key="2">
    <source>
        <dbReference type="EMBL" id="GGG13223.1"/>
    </source>
</evidence>
<dbReference type="Pfam" id="PF13025">
    <property type="entry name" value="DUF3886"/>
    <property type="match status" value="1"/>
</dbReference>
<organism evidence="2 3">
    <name type="scientific">Paenibacillus abyssi</name>
    <dbReference type="NCBI Taxonomy" id="1340531"/>
    <lineage>
        <taxon>Bacteria</taxon>
        <taxon>Bacillati</taxon>
        <taxon>Bacillota</taxon>
        <taxon>Bacilli</taxon>
        <taxon>Bacillales</taxon>
        <taxon>Paenibacillaceae</taxon>
        <taxon>Paenibacillus</taxon>
    </lineage>
</organism>
<feature type="compositionally biased region" description="Basic and acidic residues" evidence="1">
    <location>
        <begin position="25"/>
        <end position="79"/>
    </location>
</feature>
<comment type="caution">
    <text evidence="2">The sequence shown here is derived from an EMBL/GenBank/DDBJ whole genome shotgun (WGS) entry which is preliminary data.</text>
</comment>
<dbReference type="Proteomes" id="UP000644756">
    <property type="component" value="Unassembled WGS sequence"/>
</dbReference>
<evidence type="ECO:0000313" key="3">
    <source>
        <dbReference type="Proteomes" id="UP000644756"/>
    </source>
</evidence>